<comment type="similarity">
    <text evidence="1">Belongs to the short-chain dehydrogenases/reductases (SDR) family.</text>
</comment>
<dbReference type="SUPFAM" id="SSF51735">
    <property type="entry name" value="NAD(P)-binding Rossmann-fold domains"/>
    <property type="match status" value="1"/>
</dbReference>
<comment type="caution">
    <text evidence="4">The sequence shown here is derived from an EMBL/GenBank/DDBJ whole genome shotgun (WGS) entry which is preliminary data.</text>
</comment>
<dbReference type="EMBL" id="JACEFO010001261">
    <property type="protein sequence ID" value="KAF8743871.1"/>
    <property type="molecule type" value="Genomic_DNA"/>
</dbReference>
<dbReference type="Proteomes" id="UP000636709">
    <property type="component" value="Unassembled WGS sequence"/>
</dbReference>
<feature type="region of interest" description="Disordered" evidence="3">
    <location>
        <begin position="28"/>
        <end position="52"/>
    </location>
</feature>
<evidence type="ECO:0000256" key="2">
    <source>
        <dbReference type="ARBA" id="ARBA00023002"/>
    </source>
</evidence>
<accession>A0A835FDK2</accession>
<gene>
    <name evidence="4" type="ORF">HU200_013511</name>
</gene>
<proteinExistence type="inferred from homology"/>
<name>A0A835FDK2_9POAL</name>
<dbReference type="InterPro" id="IPR036291">
    <property type="entry name" value="NAD(P)-bd_dom_sf"/>
</dbReference>
<evidence type="ECO:0000313" key="5">
    <source>
        <dbReference type="Proteomes" id="UP000636709"/>
    </source>
</evidence>
<dbReference type="OrthoDB" id="1669814at2759"/>
<reference evidence="4" key="1">
    <citation type="submission" date="2020-07" db="EMBL/GenBank/DDBJ databases">
        <title>Genome sequence and genetic diversity analysis of an under-domesticated orphan crop, white fonio (Digitaria exilis).</title>
        <authorList>
            <person name="Bennetzen J.L."/>
            <person name="Chen S."/>
            <person name="Ma X."/>
            <person name="Wang X."/>
            <person name="Yssel A.E.J."/>
            <person name="Chaluvadi S.R."/>
            <person name="Johnson M."/>
            <person name="Gangashetty P."/>
            <person name="Hamidou F."/>
            <person name="Sanogo M.D."/>
            <person name="Zwaenepoel A."/>
            <person name="Wallace J."/>
            <person name="Van De Peer Y."/>
            <person name="Van Deynze A."/>
        </authorList>
    </citation>
    <scope>NUCLEOTIDE SEQUENCE</scope>
    <source>
        <tissue evidence="4">Leaves</tissue>
    </source>
</reference>
<evidence type="ECO:0000256" key="3">
    <source>
        <dbReference type="SAM" id="MobiDB-lite"/>
    </source>
</evidence>
<organism evidence="4 5">
    <name type="scientific">Digitaria exilis</name>
    <dbReference type="NCBI Taxonomy" id="1010633"/>
    <lineage>
        <taxon>Eukaryota</taxon>
        <taxon>Viridiplantae</taxon>
        <taxon>Streptophyta</taxon>
        <taxon>Embryophyta</taxon>
        <taxon>Tracheophyta</taxon>
        <taxon>Spermatophyta</taxon>
        <taxon>Magnoliopsida</taxon>
        <taxon>Liliopsida</taxon>
        <taxon>Poales</taxon>
        <taxon>Poaceae</taxon>
        <taxon>PACMAD clade</taxon>
        <taxon>Panicoideae</taxon>
        <taxon>Panicodae</taxon>
        <taxon>Paniceae</taxon>
        <taxon>Anthephorinae</taxon>
        <taxon>Digitaria</taxon>
    </lineage>
</organism>
<dbReference type="Gene3D" id="3.40.50.720">
    <property type="entry name" value="NAD(P)-binding Rossmann-like Domain"/>
    <property type="match status" value="1"/>
</dbReference>
<protein>
    <submittedName>
        <fullName evidence="4">Uncharacterized protein</fullName>
    </submittedName>
</protein>
<dbReference type="GO" id="GO:0016614">
    <property type="term" value="F:oxidoreductase activity, acting on CH-OH group of donors"/>
    <property type="evidence" value="ECO:0007669"/>
    <property type="project" value="UniProtKB-ARBA"/>
</dbReference>
<keyword evidence="2" id="KW-0560">Oxidoreductase</keyword>
<evidence type="ECO:0000313" key="4">
    <source>
        <dbReference type="EMBL" id="KAF8743871.1"/>
    </source>
</evidence>
<dbReference type="Pfam" id="PF13561">
    <property type="entry name" value="adh_short_C2"/>
    <property type="match status" value="1"/>
</dbReference>
<dbReference type="PANTHER" id="PTHR48107:SF31">
    <property type="entry name" value="ESTRADIOL 17-BETA-DEHYDROGENASE 8"/>
    <property type="match status" value="1"/>
</dbReference>
<sequence>MNRPSPVMHRPREKLKVPKPVANFKQPMQEPQICDSKQPAKQASSWQPNNKDRFLDGDLLLFHASAIRKPRGEREGANAWVHKRRCISGEERTVGVDELKAFIGAETIGSTPMAAHTSQRSPSRPGTREGKRKGLQNRPKQRQATETPNAHRPTLPLLFFLPPPPDRRWLSLRRLHSPVRQPISERGAPVPRQTELAWAPVIIAQVIVHQFCTVAPRFAEEDDGDLRLHCAGFDLLKVGVTAGKPELETGAVTEGLDSLQGEKQSSKIRRSCLGELERKSSAALGLGQRSGGPARRSGVALAVSARPCANSIGEPAPALDLVTGINNSSHAGESNGQHPPQAIAVEADVSDAAQVKALFDAAAAAFGSEEVHILVTLAGVQLDFTYPPQAETSEATYDATFGTNAPGHAANRLVRDGRGRIVTFSSSGVGCRCARATRRSSKILVRELHGSGIYHRGGGRAVVAEAPPGRVSLPEGGYRAARRFPCQATLATGSMASSCVAMVAPKLGRRTCNNAVGLDVWM</sequence>
<dbReference type="PANTHER" id="PTHR48107">
    <property type="entry name" value="NADPH-DEPENDENT ALDEHYDE REDUCTASE-LIKE PROTEIN, CHLOROPLASTIC-RELATED"/>
    <property type="match status" value="1"/>
</dbReference>
<evidence type="ECO:0000256" key="1">
    <source>
        <dbReference type="ARBA" id="ARBA00006484"/>
    </source>
</evidence>
<feature type="compositionally biased region" description="Basic residues" evidence="3">
    <location>
        <begin position="130"/>
        <end position="141"/>
    </location>
</feature>
<keyword evidence="5" id="KW-1185">Reference proteome</keyword>
<feature type="compositionally biased region" description="Polar residues" evidence="3">
    <location>
        <begin position="39"/>
        <end position="49"/>
    </location>
</feature>
<dbReference type="AlphaFoldDB" id="A0A835FDK2"/>
<feature type="region of interest" description="Disordered" evidence="3">
    <location>
        <begin position="107"/>
        <end position="157"/>
    </location>
</feature>
<dbReference type="InterPro" id="IPR002347">
    <property type="entry name" value="SDR_fam"/>
</dbReference>